<evidence type="ECO:0000313" key="3">
    <source>
        <dbReference type="Proteomes" id="UP000724149"/>
    </source>
</evidence>
<evidence type="ECO:0000256" key="1">
    <source>
        <dbReference type="SAM" id="SignalP"/>
    </source>
</evidence>
<accession>A0ABS2GPT4</accession>
<keyword evidence="3" id="KW-1185">Reference proteome</keyword>
<dbReference type="RefSeq" id="WP_204721428.1">
    <property type="nucleotide sequence ID" value="NZ_JACSNR010000008.1"/>
</dbReference>
<feature type="chain" id="PRO_5045797658" evidence="1">
    <location>
        <begin position="19"/>
        <end position="198"/>
    </location>
</feature>
<name>A0ABS2GPT4_9FIRM</name>
<keyword evidence="1" id="KW-0732">Signal</keyword>
<comment type="caution">
    <text evidence="2">The sequence shown here is derived from an EMBL/GenBank/DDBJ whole genome shotgun (WGS) entry which is preliminary data.</text>
</comment>
<protein>
    <submittedName>
        <fullName evidence="2">Uncharacterized protein</fullName>
    </submittedName>
</protein>
<sequence>MRIIISALLLSLCLCACAPESSPSSVPSSEPEVTSGLEVQFDDPEEAPEITADLSGTALPWEMRPEHWNGAIMCGTDLATGLIEKRYDEIPAAAAGSTITVKFPEGARPEKVIAMAEARDTLGMPVGEGGEMLTLETDLAADGTLTFTLPEFENDPSCTAVLLNVYWGENNAWYALAVQTGAEAPGPDQTLPMLTPGV</sequence>
<gene>
    <name evidence="2" type="ORF">H9X81_09085</name>
</gene>
<reference evidence="2 3" key="1">
    <citation type="journal article" date="2021" name="Sci. Rep.">
        <title>The distribution of antibiotic resistance genes in chicken gut microbiota commensals.</title>
        <authorList>
            <person name="Juricova H."/>
            <person name="Matiasovicova J."/>
            <person name="Kubasova T."/>
            <person name="Cejkova D."/>
            <person name="Rychlik I."/>
        </authorList>
    </citation>
    <scope>NUCLEOTIDE SEQUENCE [LARGE SCALE GENOMIC DNA]</scope>
    <source>
        <strain evidence="2 3">An564</strain>
    </source>
</reference>
<evidence type="ECO:0000313" key="2">
    <source>
        <dbReference type="EMBL" id="MBM6923838.1"/>
    </source>
</evidence>
<proteinExistence type="predicted"/>
<organism evidence="2 3">
    <name type="scientific">Hydrogenoanaerobacterium saccharovorans</name>
    <dbReference type="NCBI Taxonomy" id="474960"/>
    <lineage>
        <taxon>Bacteria</taxon>
        <taxon>Bacillati</taxon>
        <taxon>Bacillota</taxon>
        <taxon>Clostridia</taxon>
        <taxon>Eubacteriales</taxon>
        <taxon>Oscillospiraceae</taxon>
        <taxon>Hydrogenoanaerobacterium</taxon>
    </lineage>
</organism>
<feature type="signal peptide" evidence="1">
    <location>
        <begin position="1"/>
        <end position="18"/>
    </location>
</feature>
<dbReference type="Proteomes" id="UP000724149">
    <property type="component" value="Unassembled WGS sequence"/>
</dbReference>
<dbReference type="EMBL" id="JACSNR010000008">
    <property type="protein sequence ID" value="MBM6923838.1"/>
    <property type="molecule type" value="Genomic_DNA"/>
</dbReference>